<name>A0A545AZQ3_9ACTN</name>
<sequence length="343" mass="36083">MRVLLVVALLVAVAGCTREPTTTPLAALVVVGAELNSVTQLVRGFATGVDRVGGVRHREFGPQIADTAQQLRQFQTQRTPRPDSYAIFTYSPELFADPLAELADDGTPAAMLQCAPAPGSDVPLLVGNDNRLLGGLLARQVARRVPTGATGTIVIGNPAPGVQSYDARITGLREAFGVLFPGVRVLGPFDTKLDPKINQEAWNVLVAANPDALAFVGVGDMDSVSIVAARAAHHAHWAAGGVGLAAGALQAVVRDDLALVSGETFLQGAVLGRLQARYLRYGESLPTGWVQIPPLAITRMNVAGIVARQRDAATTAAWFRAQADQIADHPARYLKPLADATLS</sequence>
<dbReference type="InterPro" id="IPR025997">
    <property type="entry name" value="SBP_2_dom"/>
</dbReference>
<accession>A0A545AZQ3</accession>
<dbReference type="OrthoDB" id="3286068at2"/>
<dbReference type="Pfam" id="PF13407">
    <property type="entry name" value="Peripla_BP_4"/>
    <property type="match status" value="1"/>
</dbReference>
<dbReference type="Proteomes" id="UP000317982">
    <property type="component" value="Unassembled WGS sequence"/>
</dbReference>
<evidence type="ECO:0000313" key="2">
    <source>
        <dbReference type="EMBL" id="TQS46813.1"/>
    </source>
</evidence>
<dbReference type="AlphaFoldDB" id="A0A545AZQ3"/>
<keyword evidence="3" id="KW-1185">Reference proteome</keyword>
<proteinExistence type="predicted"/>
<dbReference type="SUPFAM" id="SSF53822">
    <property type="entry name" value="Periplasmic binding protein-like I"/>
    <property type="match status" value="1"/>
</dbReference>
<dbReference type="Gene3D" id="3.40.50.2300">
    <property type="match status" value="2"/>
</dbReference>
<reference evidence="2 3" key="1">
    <citation type="submission" date="2019-07" db="EMBL/GenBank/DDBJ databases">
        <title>Cryptosporangium phraense sp. nov., isolated from plant litter.</title>
        <authorList>
            <person name="Suriyachadkun C."/>
        </authorList>
    </citation>
    <scope>NUCLEOTIDE SEQUENCE [LARGE SCALE GENOMIC DNA]</scope>
    <source>
        <strain evidence="2 3">A-T 5661</strain>
    </source>
</reference>
<gene>
    <name evidence="2" type="ORF">FL583_00605</name>
</gene>
<comment type="caution">
    <text evidence="2">The sequence shown here is derived from an EMBL/GenBank/DDBJ whole genome shotgun (WGS) entry which is preliminary data.</text>
</comment>
<dbReference type="InParanoid" id="A0A545AZQ3"/>
<feature type="domain" description="Periplasmic binding protein" evidence="1">
    <location>
        <begin position="60"/>
        <end position="280"/>
    </location>
</feature>
<dbReference type="EMBL" id="VIRS01000001">
    <property type="protein sequence ID" value="TQS46813.1"/>
    <property type="molecule type" value="Genomic_DNA"/>
</dbReference>
<dbReference type="PROSITE" id="PS51257">
    <property type="entry name" value="PROKAR_LIPOPROTEIN"/>
    <property type="match status" value="1"/>
</dbReference>
<evidence type="ECO:0000259" key="1">
    <source>
        <dbReference type="Pfam" id="PF13407"/>
    </source>
</evidence>
<evidence type="ECO:0000313" key="3">
    <source>
        <dbReference type="Proteomes" id="UP000317982"/>
    </source>
</evidence>
<dbReference type="RefSeq" id="WP_142702431.1">
    <property type="nucleotide sequence ID" value="NZ_VIRS01000001.1"/>
</dbReference>
<dbReference type="InterPro" id="IPR028082">
    <property type="entry name" value="Peripla_BP_I"/>
</dbReference>
<protein>
    <submittedName>
        <fullName evidence="2">Substrate-binding domain-containing protein</fullName>
    </submittedName>
</protein>
<organism evidence="2 3">
    <name type="scientific">Cryptosporangium phraense</name>
    <dbReference type="NCBI Taxonomy" id="2593070"/>
    <lineage>
        <taxon>Bacteria</taxon>
        <taxon>Bacillati</taxon>
        <taxon>Actinomycetota</taxon>
        <taxon>Actinomycetes</taxon>
        <taxon>Cryptosporangiales</taxon>
        <taxon>Cryptosporangiaceae</taxon>
        <taxon>Cryptosporangium</taxon>
    </lineage>
</organism>